<reference evidence="1 2" key="1">
    <citation type="submission" date="2019-06" db="EMBL/GenBank/DDBJ databases">
        <title>Streptomyces sporangiiformans sp. nov., a novel actinomycete isolated from soil in Mount Song.</title>
        <authorList>
            <person name="Han L."/>
        </authorList>
    </citation>
    <scope>NUCLEOTIDE SEQUENCE [LARGE SCALE GENOMIC DNA]</scope>
    <source>
        <strain evidence="1 2">NEAU-SSA 1</strain>
    </source>
</reference>
<evidence type="ECO:0000313" key="2">
    <source>
        <dbReference type="Proteomes" id="UP000317378"/>
    </source>
</evidence>
<gene>
    <name evidence="1" type="ORF">FGD71_002300</name>
</gene>
<comment type="caution">
    <text evidence="1">The sequence shown here is derived from an EMBL/GenBank/DDBJ whole genome shotgun (WGS) entry which is preliminary data.</text>
</comment>
<proteinExistence type="predicted"/>
<organism evidence="1 2">
    <name type="scientific">Streptomyces sporangiiformans</name>
    <dbReference type="NCBI Taxonomy" id="2315329"/>
    <lineage>
        <taxon>Bacteria</taxon>
        <taxon>Bacillati</taxon>
        <taxon>Actinomycetota</taxon>
        <taxon>Actinomycetes</taxon>
        <taxon>Kitasatosporales</taxon>
        <taxon>Streptomycetaceae</taxon>
        <taxon>Streptomyces</taxon>
    </lineage>
</organism>
<dbReference type="AlphaFoldDB" id="A0A505DR71"/>
<keyword evidence="2" id="KW-1185">Reference proteome</keyword>
<sequence length="118" mass="13601">MPRVTVRTAEFLARLDDGMLDYFREMADVLVERFGISRAEAVARINARYADIEIEPSGQELMTHELPEYWAFGVYFLPHADASRLPYGDEDLDGDLSKWEVRPAPPREWPVWTLEEGA</sequence>
<name>A0A505DR71_9ACTN</name>
<dbReference type="EMBL" id="VCHX02000037">
    <property type="protein sequence ID" value="TPQ23808.1"/>
    <property type="molecule type" value="Genomic_DNA"/>
</dbReference>
<evidence type="ECO:0000313" key="1">
    <source>
        <dbReference type="EMBL" id="TPQ23808.1"/>
    </source>
</evidence>
<dbReference type="OrthoDB" id="3395612at2"/>
<protein>
    <submittedName>
        <fullName evidence="1">Uncharacterized protein</fullName>
    </submittedName>
</protein>
<accession>A0A505DR71</accession>
<dbReference type="Proteomes" id="UP000317378">
    <property type="component" value="Unassembled WGS sequence"/>
</dbReference>